<sequence length="133" mass="14665">MSNDSLSHLDDLEIYVDNNDVEAITAWLGNALPHFEVTRSSKKGCKFRCGQTGLVASGMVVLNAGRTGFTSVWIDSKDTPWADDVEMGRSAFSALNSEVRCVESAWSNGDDPDQWLQINAQGEHVIQWVTEES</sequence>
<accession>A0A2K9LHN4</accession>
<reference evidence="2" key="1">
    <citation type="submission" date="2017-08" db="EMBL/GenBank/DDBJ databases">
        <title>Direct submision.</title>
        <authorList>
            <person name="Kim S.-J."/>
            <person name="Rhee S.-K."/>
        </authorList>
    </citation>
    <scope>NUCLEOTIDE SEQUENCE [LARGE SCALE GENOMIC DNA]</scope>
    <source>
        <strain evidence="2">GI5</strain>
    </source>
</reference>
<organism evidence="1 2">
    <name type="scientific">Ketobacter alkanivorans</name>
    <dbReference type="NCBI Taxonomy" id="1917421"/>
    <lineage>
        <taxon>Bacteria</taxon>
        <taxon>Pseudomonadati</taxon>
        <taxon>Pseudomonadota</taxon>
        <taxon>Gammaproteobacteria</taxon>
        <taxon>Pseudomonadales</taxon>
        <taxon>Ketobacteraceae</taxon>
        <taxon>Ketobacter</taxon>
    </lineage>
</organism>
<dbReference type="OrthoDB" id="1495305at2"/>
<dbReference type="EMBL" id="CP022684">
    <property type="protein sequence ID" value="AUM11747.1"/>
    <property type="molecule type" value="Genomic_DNA"/>
</dbReference>
<dbReference type="AlphaFoldDB" id="A0A2K9LHN4"/>
<name>A0A2K9LHN4_9GAMM</name>
<evidence type="ECO:0000313" key="2">
    <source>
        <dbReference type="Proteomes" id="UP000235116"/>
    </source>
</evidence>
<dbReference type="RefSeq" id="WP_101893086.1">
    <property type="nucleotide sequence ID" value="NZ_CP022684.1"/>
</dbReference>
<evidence type="ECO:0000313" key="1">
    <source>
        <dbReference type="EMBL" id="AUM11747.1"/>
    </source>
</evidence>
<gene>
    <name evidence="1" type="ORF">Kalk_04630</name>
</gene>
<dbReference type="Proteomes" id="UP000235116">
    <property type="component" value="Chromosome"/>
</dbReference>
<dbReference type="KEGG" id="kak:Kalk_04630"/>
<protein>
    <submittedName>
        <fullName evidence="1">Uncharacterized protein</fullName>
    </submittedName>
</protein>
<proteinExistence type="predicted"/>
<keyword evidence="2" id="KW-1185">Reference proteome</keyword>